<dbReference type="Proteomes" id="UP000028582">
    <property type="component" value="Unassembled WGS sequence"/>
</dbReference>
<name>A0A080YXS3_PHYNI</name>
<reference evidence="2 3" key="1">
    <citation type="submission" date="2013-11" db="EMBL/GenBank/DDBJ databases">
        <title>The Genome Sequence of Phytophthora parasitica P1976.</title>
        <authorList>
            <consortium name="The Broad Institute Genomics Platform"/>
            <person name="Russ C."/>
            <person name="Tyler B."/>
            <person name="Panabieres F."/>
            <person name="Shan W."/>
            <person name="Tripathy S."/>
            <person name="Grunwald N."/>
            <person name="Machado M."/>
            <person name="Johnson C.S."/>
            <person name="Walker B."/>
            <person name="Young S."/>
            <person name="Zeng Q."/>
            <person name="Gargeya S."/>
            <person name="Fitzgerald M."/>
            <person name="Haas B."/>
            <person name="Abouelleil A."/>
            <person name="Allen A.W."/>
            <person name="Alvarado L."/>
            <person name="Arachchi H.M."/>
            <person name="Berlin A.M."/>
            <person name="Chapman S.B."/>
            <person name="Gainer-Dewar J."/>
            <person name="Goldberg J."/>
            <person name="Griggs A."/>
            <person name="Gujja S."/>
            <person name="Hansen M."/>
            <person name="Howarth C."/>
            <person name="Imamovic A."/>
            <person name="Ireland A."/>
            <person name="Larimer J."/>
            <person name="McCowan C."/>
            <person name="Murphy C."/>
            <person name="Pearson M."/>
            <person name="Poon T.W."/>
            <person name="Priest M."/>
            <person name="Roberts A."/>
            <person name="Saif S."/>
            <person name="Shea T."/>
            <person name="Sisk P."/>
            <person name="Sykes S."/>
            <person name="Wortman J."/>
            <person name="Nusbaum C."/>
            <person name="Birren B."/>
        </authorList>
    </citation>
    <scope>NUCLEOTIDE SEQUENCE [LARGE SCALE GENOMIC DNA]</scope>
    <source>
        <strain evidence="2 3">P1976</strain>
    </source>
</reference>
<proteinExistence type="predicted"/>
<dbReference type="EMBL" id="ANJA01004297">
    <property type="protein sequence ID" value="ETO59184.1"/>
    <property type="molecule type" value="Genomic_DNA"/>
</dbReference>
<feature type="compositionally biased region" description="Low complexity" evidence="1">
    <location>
        <begin position="46"/>
        <end position="56"/>
    </location>
</feature>
<accession>A0A080YXS3</accession>
<gene>
    <name evidence="2" type="ORF">F444_22444</name>
</gene>
<feature type="compositionally biased region" description="Polar residues" evidence="1">
    <location>
        <begin position="74"/>
        <end position="84"/>
    </location>
</feature>
<feature type="region of interest" description="Disordered" evidence="1">
    <location>
        <begin position="14"/>
        <end position="158"/>
    </location>
</feature>
<organism evidence="2 3">
    <name type="scientific">Phytophthora nicotianae P1976</name>
    <dbReference type="NCBI Taxonomy" id="1317066"/>
    <lineage>
        <taxon>Eukaryota</taxon>
        <taxon>Sar</taxon>
        <taxon>Stramenopiles</taxon>
        <taxon>Oomycota</taxon>
        <taxon>Peronosporomycetes</taxon>
        <taxon>Peronosporales</taxon>
        <taxon>Peronosporaceae</taxon>
        <taxon>Phytophthora</taxon>
    </lineage>
</organism>
<comment type="caution">
    <text evidence="2">The sequence shown here is derived from an EMBL/GenBank/DDBJ whole genome shotgun (WGS) entry which is preliminary data.</text>
</comment>
<evidence type="ECO:0000313" key="3">
    <source>
        <dbReference type="Proteomes" id="UP000028582"/>
    </source>
</evidence>
<dbReference type="AlphaFoldDB" id="A0A080YXS3"/>
<evidence type="ECO:0000313" key="2">
    <source>
        <dbReference type="EMBL" id="ETO59184.1"/>
    </source>
</evidence>
<protein>
    <submittedName>
        <fullName evidence="2">Uncharacterized protein</fullName>
    </submittedName>
</protein>
<evidence type="ECO:0000256" key="1">
    <source>
        <dbReference type="SAM" id="MobiDB-lite"/>
    </source>
</evidence>
<feature type="compositionally biased region" description="Low complexity" evidence="1">
    <location>
        <begin position="103"/>
        <end position="128"/>
    </location>
</feature>
<feature type="compositionally biased region" description="Low complexity" evidence="1">
    <location>
        <begin position="135"/>
        <end position="144"/>
    </location>
</feature>
<sequence length="225" mass="23537">MSCSTSLVRVSWRSPIYGPSGTRRKKDFPASRPFSLPHRATNAHALSPSLQPSLPGSPKPPDRPLGLFPAGALSQGSASRSSIEVLSAEAAGQKAEGPGGSEGASSSPAASEVGSHSDGGESSSGTSGFTRVFDSDAAGSDSSSPESGRAKNEVGMPSGLLSNAELAALPPTTVPRSEWLPGYRDRRSCRSHDIVSWSTQDIRQTSIVAMDGNLLFHRFTKPMEW</sequence>
<dbReference type="OrthoDB" id="146688at2759"/>